<sequence length="165" mass="18663">MFELNNVEYESKEAFYDNILLFAKGLMHEERDIIANLANISALLYHTMEEINWVGFYRYNNKELVLGPFQGKPACIRIQVGKGVCGTAAYTGETQVVPNVHEFSGHIPCDGDTNSEIVVPMVHQGQLMGVLDIDSPVLARFDEVDRMYLNELVALIMDQCAWEDM</sequence>
<accession>A0A8J8MJF6</accession>
<dbReference type="AlphaFoldDB" id="A0A8J8MJF6"/>
<reference evidence="3" key="1">
    <citation type="submission" date="2020-07" db="EMBL/GenBank/DDBJ databases">
        <title>Vallitalea pronyensis genome.</title>
        <authorList>
            <person name="Postec A."/>
        </authorList>
    </citation>
    <scope>NUCLEOTIDE SEQUENCE</scope>
    <source>
        <strain evidence="3">FatNI3</strain>
    </source>
</reference>
<dbReference type="InterPro" id="IPR051330">
    <property type="entry name" value="Phosphatase_reg/MetRdx"/>
</dbReference>
<dbReference type="InterPro" id="IPR029016">
    <property type="entry name" value="GAF-like_dom_sf"/>
</dbReference>
<dbReference type="InterPro" id="IPR003018">
    <property type="entry name" value="GAF"/>
</dbReference>
<dbReference type="EMBL" id="CP058649">
    <property type="protein sequence ID" value="QUI22779.1"/>
    <property type="molecule type" value="Genomic_DNA"/>
</dbReference>
<dbReference type="Pfam" id="PF13185">
    <property type="entry name" value="GAF_2"/>
    <property type="match status" value="1"/>
</dbReference>
<dbReference type="Gene3D" id="3.30.450.40">
    <property type="match status" value="1"/>
</dbReference>
<feature type="domain" description="GAF" evidence="2">
    <location>
        <begin position="49"/>
        <end position="156"/>
    </location>
</feature>
<comment type="similarity">
    <text evidence="1">Belongs to the free Met sulfoxide reductase family.</text>
</comment>
<evidence type="ECO:0000256" key="1">
    <source>
        <dbReference type="ARBA" id="ARBA00038454"/>
    </source>
</evidence>
<keyword evidence="4" id="KW-1185">Reference proteome</keyword>
<dbReference type="GO" id="GO:0033745">
    <property type="term" value="F:L-methionine-(R)-S-oxide reductase activity"/>
    <property type="evidence" value="ECO:0007669"/>
    <property type="project" value="TreeGrafter"/>
</dbReference>
<evidence type="ECO:0000313" key="3">
    <source>
        <dbReference type="EMBL" id="QUI22779.1"/>
    </source>
</evidence>
<evidence type="ECO:0000313" key="4">
    <source>
        <dbReference type="Proteomes" id="UP000683246"/>
    </source>
</evidence>
<protein>
    <submittedName>
        <fullName evidence="3">GAF domain-containing protein</fullName>
    </submittedName>
</protein>
<proteinExistence type="inferred from homology"/>
<dbReference type="Proteomes" id="UP000683246">
    <property type="component" value="Chromosome"/>
</dbReference>
<gene>
    <name evidence="3" type="ORF">HZI73_10980</name>
</gene>
<organism evidence="3 4">
    <name type="scientific">Vallitalea pronyensis</name>
    <dbReference type="NCBI Taxonomy" id="1348613"/>
    <lineage>
        <taxon>Bacteria</taxon>
        <taxon>Bacillati</taxon>
        <taxon>Bacillota</taxon>
        <taxon>Clostridia</taxon>
        <taxon>Lachnospirales</taxon>
        <taxon>Vallitaleaceae</taxon>
        <taxon>Vallitalea</taxon>
    </lineage>
</organism>
<dbReference type="PANTHER" id="PTHR21021">
    <property type="entry name" value="GAF/PUTATIVE CYTOSKELETAL PROTEIN"/>
    <property type="match status" value="1"/>
</dbReference>
<dbReference type="PANTHER" id="PTHR21021:SF15">
    <property type="entry name" value="FREE METHIONINE-R-SULFOXIDE REDUCTASE"/>
    <property type="match status" value="1"/>
</dbReference>
<dbReference type="RefSeq" id="WP_212698274.1">
    <property type="nucleotide sequence ID" value="NZ_CP058649.1"/>
</dbReference>
<dbReference type="KEGG" id="vpy:HZI73_10980"/>
<evidence type="ECO:0000259" key="2">
    <source>
        <dbReference type="Pfam" id="PF13185"/>
    </source>
</evidence>
<dbReference type="GO" id="GO:0005829">
    <property type="term" value="C:cytosol"/>
    <property type="evidence" value="ECO:0007669"/>
    <property type="project" value="TreeGrafter"/>
</dbReference>
<name>A0A8J8MJF6_9FIRM</name>
<dbReference type="FunFam" id="3.30.450.40:FF:000008">
    <property type="entry name" value="GAF domain-containing proteins"/>
    <property type="match status" value="1"/>
</dbReference>
<dbReference type="SUPFAM" id="SSF55781">
    <property type="entry name" value="GAF domain-like"/>
    <property type="match status" value="1"/>
</dbReference>